<feature type="domain" description="EF-hand" evidence="8">
    <location>
        <begin position="439"/>
        <end position="474"/>
    </location>
</feature>
<dbReference type="InterPro" id="IPR028846">
    <property type="entry name" value="Recoverin"/>
</dbReference>
<evidence type="ECO:0000256" key="5">
    <source>
        <dbReference type="ARBA" id="ARBA00022837"/>
    </source>
</evidence>
<dbReference type="InterPro" id="IPR011992">
    <property type="entry name" value="EF-hand-dom_pair"/>
</dbReference>
<dbReference type="OrthoDB" id="74004at2759"/>
<dbReference type="GeneID" id="20817908"/>
<keyword evidence="5" id="KW-0106">Calcium</keyword>
<dbReference type="CDD" id="cd00051">
    <property type="entry name" value="EFh"/>
    <property type="match status" value="2"/>
</dbReference>
<dbReference type="Gene3D" id="1.10.238.10">
    <property type="entry name" value="EF-hand"/>
    <property type="match status" value="2"/>
</dbReference>
<feature type="compositionally biased region" description="Polar residues" evidence="7">
    <location>
        <begin position="208"/>
        <end position="222"/>
    </location>
</feature>
<dbReference type="PANTHER" id="PTHR23055">
    <property type="entry name" value="CALCIUM BINDING PROTEINS"/>
    <property type="match status" value="1"/>
</dbReference>
<dbReference type="SUPFAM" id="SSF47473">
    <property type="entry name" value="EF-hand"/>
    <property type="match status" value="2"/>
</dbReference>
<evidence type="ECO:0000259" key="8">
    <source>
        <dbReference type="PROSITE" id="PS50222"/>
    </source>
</evidence>
<proteinExistence type="inferred from homology"/>
<comment type="similarity">
    <text evidence="1">Belongs to the recoverin family.</text>
</comment>
<feature type="compositionally biased region" description="Polar residues" evidence="7">
    <location>
        <begin position="283"/>
        <end position="302"/>
    </location>
</feature>
<dbReference type="PANTHER" id="PTHR23055:SF178">
    <property type="entry name" value="NEUROCALCIN HOMOLOG"/>
    <property type="match status" value="1"/>
</dbReference>
<dbReference type="PROSITE" id="PS00018">
    <property type="entry name" value="EF_HAND_1"/>
    <property type="match status" value="3"/>
</dbReference>
<dbReference type="STRING" id="112090.W4FMK1"/>
<dbReference type="InterPro" id="IPR018247">
    <property type="entry name" value="EF_Hand_1_Ca_BS"/>
</dbReference>
<dbReference type="VEuPathDB" id="FungiDB:H257_15912"/>
<dbReference type="PROSITE" id="PS50222">
    <property type="entry name" value="EF_HAND_2"/>
    <property type="match status" value="2"/>
</dbReference>
<dbReference type="Pfam" id="PF13833">
    <property type="entry name" value="EF-hand_8"/>
    <property type="match status" value="1"/>
</dbReference>
<gene>
    <name evidence="9" type="ORF">H257_15912</name>
</gene>
<keyword evidence="6" id="KW-0449">Lipoprotein</keyword>
<dbReference type="AlphaFoldDB" id="W4FMK1"/>
<dbReference type="SMART" id="SM00054">
    <property type="entry name" value="EFh"/>
    <property type="match status" value="4"/>
</dbReference>
<dbReference type="Pfam" id="PF13499">
    <property type="entry name" value="EF-hand_7"/>
    <property type="match status" value="1"/>
</dbReference>
<feature type="region of interest" description="Disordered" evidence="7">
    <location>
        <begin position="283"/>
        <end position="340"/>
    </location>
</feature>
<evidence type="ECO:0000256" key="7">
    <source>
        <dbReference type="SAM" id="MobiDB-lite"/>
    </source>
</evidence>
<organism evidence="9">
    <name type="scientific">Aphanomyces astaci</name>
    <name type="common">Crayfish plague agent</name>
    <dbReference type="NCBI Taxonomy" id="112090"/>
    <lineage>
        <taxon>Eukaryota</taxon>
        <taxon>Sar</taxon>
        <taxon>Stramenopiles</taxon>
        <taxon>Oomycota</taxon>
        <taxon>Saprolegniomycetes</taxon>
        <taxon>Saprolegniales</taxon>
        <taxon>Verrucalvaceae</taxon>
        <taxon>Aphanomyces</taxon>
    </lineage>
</organism>
<dbReference type="GO" id="GO:0005509">
    <property type="term" value="F:calcium ion binding"/>
    <property type="evidence" value="ECO:0007669"/>
    <property type="project" value="InterPro"/>
</dbReference>
<dbReference type="EMBL" id="KI913190">
    <property type="protein sequence ID" value="ETV67923.1"/>
    <property type="molecule type" value="Genomic_DNA"/>
</dbReference>
<name>W4FMK1_APHAT</name>
<feature type="region of interest" description="Disordered" evidence="7">
    <location>
        <begin position="123"/>
        <end position="154"/>
    </location>
</feature>
<evidence type="ECO:0000256" key="2">
    <source>
        <dbReference type="ARBA" id="ARBA00022707"/>
    </source>
</evidence>
<sequence>MPETGHAPQSNHHTTIALLQHLVNAKQGGSCNVSMGYSPSPRGKRLLQEQLNQIGHEPPHRLASPSSRMQTSSPPQQQSTTLQHPTSPRLLASPRPSLPQSTYERERKESLFKMQIRQVDEAALGAPRPVTNPTATTGLVVPSPPPSSTLSRRTSHKTLLAEVGAANKASQARFSAQEVTHAQQITHDVLCRSLAEMRNHQRVLGQPTPGQTSTSRRQSDLQMQLHQTHELALHRVRHGRNIPRTSSIAVKLPPHGFDDADVFHVALQVAEQHRDLRKLSNVVQRQNQDHGGQTVVMSSASLPPSHHPVALPPSQQFPSQQPIASSPSSSGGFASPRRHSTSPALVTLDLQHHYFQVMSTLHPDRKLPTNDHSVVVTGNEWLSIHEFIPLFCLTFAFSNTEWAAKCFPAYFASKQQYDKSPKLTLVDFAAKCRMLTNGADVDKARFVFSIYDHDRSGTVEVDEVFQTLQSDKEDLWDQVIFSQQLMGLVNPNHDGTMGFQDFCTACQKIPMFFTCFTGPLPVRLSMHPENVKYRLGLNAIRKMWSCGVKESTSNDNHDAIDSAGFKTVISYFFRFARSSAIDQALATRLFQSFSSRGDVVYFGEFIAGMSTLIQGTVEARGRMMHAVLDLDRGGTVTKNEIQMILRSRANILQHQEIKDLHLERNANEIMRALDENGDGDISVDEFMAAVRRTPHVLEALQDILFSGCRLESDFDTDAWKTQTQKGLDRSSSWHRNLDEVVAHPDNLMHDFKKIFVTAVKKVSAATTTEHTPQGETPQACVSRHCTVVVTSHCAVRHDTTQRHVRVAVVMTQSQYNEIEKSSTTIIDNVLVPFTVTVLHRSA</sequence>
<evidence type="ECO:0000313" key="9">
    <source>
        <dbReference type="EMBL" id="ETV67923.1"/>
    </source>
</evidence>
<evidence type="ECO:0000256" key="6">
    <source>
        <dbReference type="ARBA" id="ARBA00023288"/>
    </source>
</evidence>
<evidence type="ECO:0000256" key="1">
    <source>
        <dbReference type="ARBA" id="ARBA00006049"/>
    </source>
</evidence>
<reference evidence="9" key="1">
    <citation type="submission" date="2013-12" db="EMBL/GenBank/DDBJ databases">
        <title>The Genome Sequence of Aphanomyces astaci APO3.</title>
        <authorList>
            <consortium name="The Broad Institute Genomics Platform"/>
            <person name="Russ C."/>
            <person name="Tyler B."/>
            <person name="van West P."/>
            <person name="Dieguez-Uribeondo J."/>
            <person name="Young S.K."/>
            <person name="Zeng Q."/>
            <person name="Gargeya S."/>
            <person name="Fitzgerald M."/>
            <person name="Abouelleil A."/>
            <person name="Alvarado L."/>
            <person name="Chapman S.B."/>
            <person name="Gainer-Dewar J."/>
            <person name="Goldberg J."/>
            <person name="Griggs A."/>
            <person name="Gujja S."/>
            <person name="Hansen M."/>
            <person name="Howarth C."/>
            <person name="Imamovic A."/>
            <person name="Ireland A."/>
            <person name="Larimer J."/>
            <person name="McCowan C."/>
            <person name="Murphy C."/>
            <person name="Pearson M."/>
            <person name="Poon T.W."/>
            <person name="Priest M."/>
            <person name="Roberts A."/>
            <person name="Saif S."/>
            <person name="Shea T."/>
            <person name="Sykes S."/>
            <person name="Wortman J."/>
            <person name="Nusbaum C."/>
            <person name="Birren B."/>
        </authorList>
    </citation>
    <scope>NUCLEOTIDE SEQUENCE [LARGE SCALE GENOMIC DNA]</scope>
    <source>
        <strain evidence="9">APO3</strain>
    </source>
</reference>
<evidence type="ECO:0000256" key="3">
    <source>
        <dbReference type="ARBA" id="ARBA00022723"/>
    </source>
</evidence>
<dbReference type="RefSeq" id="XP_009842488.1">
    <property type="nucleotide sequence ID" value="XM_009844186.1"/>
</dbReference>
<feature type="compositionally biased region" description="Low complexity" evidence="7">
    <location>
        <begin position="64"/>
        <end position="99"/>
    </location>
</feature>
<feature type="region of interest" description="Disordered" evidence="7">
    <location>
        <begin position="202"/>
        <end position="222"/>
    </location>
</feature>
<evidence type="ECO:0000256" key="4">
    <source>
        <dbReference type="ARBA" id="ARBA00022737"/>
    </source>
</evidence>
<accession>W4FMK1</accession>
<feature type="compositionally biased region" description="Low complexity" evidence="7">
    <location>
        <begin position="312"/>
        <end position="335"/>
    </location>
</feature>
<keyword evidence="4" id="KW-0677">Repeat</keyword>
<feature type="region of interest" description="Disordered" evidence="7">
    <location>
        <begin position="56"/>
        <end position="107"/>
    </location>
</feature>
<keyword evidence="2" id="KW-0519">Myristate</keyword>
<dbReference type="InterPro" id="IPR002048">
    <property type="entry name" value="EF_hand_dom"/>
</dbReference>
<keyword evidence="3" id="KW-0479">Metal-binding</keyword>
<protein>
    <recommendedName>
        <fullName evidence="8">EF-hand domain-containing protein</fullName>
    </recommendedName>
</protein>
<feature type="domain" description="EF-hand" evidence="8">
    <location>
        <begin position="661"/>
        <end position="696"/>
    </location>
</feature>